<dbReference type="PANTHER" id="PTHR43798:SF33">
    <property type="entry name" value="HYDROLASE, PUTATIVE (AFU_ORTHOLOGUE AFUA_2G14860)-RELATED"/>
    <property type="match status" value="1"/>
</dbReference>
<protein>
    <submittedName>
        <fullName evidence="2">Alpha/beta hydrolase</fullName>
    </submittedName>
</protein>
<reference evidence="3" key="1">
    <citation type="submission" date="2019-03" db="EMBL/GenBank/DDBJ databases">
        <title>Aquabacterium pictum sp.nov., the first bacteriochlorophyll a-containing freshwater bacterium in the genus Aquabacterium of the class Betaproteobacteria.</title>
        <authorList>
            <person name="Hirose S."/>
            <person name="Tank M."/>
            <person name="Hara E."/>
            <person name="Tamaki H."/>
            <person name="Takaichi S."/>
            <person name="Haruta S."/>
            <person name="Hanada S."/>
        </authorList>
    </citation>
    <scope>NUCLEOTIDE SEQUENCE [LARGE SCALE GENOMIC DNA]</scope>
    <source>
        <strain evidence="3">W35</strain>
    </source>
</reference>
<evidence type="ECO:0000259" key="1">
    <source>
        <dbReference type="Pfam" id="PF12697"/>
    </source>
</evidence>
<dbReference type="Pfam" id="PF12697">
    <property type="entry name" value="Abhydrolase_6"/>
    <property type="match status" value="1"/>
</dbReference>
<dbReference type="InterPro" id="IPR050266">
    <property type="entry name" value="AB_hydrolase_sf"/>
</dbReference>
<keyword evidence="2" id="KW-0378">Hydrolase</keyword>
<dbReference type="AlphaFoldDB" id="A0A480AMU6"/>
<evidence type="ECO:0000313" key="3">
    <source>
        <dbReference type="Proteomes" id="UP000301751"/>
    </source>
</evidence>
<proteinExistence type="predicted"/>
<keyword evidence="3" id="KW-1185">Reference proteome</keyword>
<dbReference type="GO" id="GO:0016020">
    <property type="term" value="C:membrane"/>
    <property type="evidence" value="ECO:0007669"/>
    <property type="project" value="TreeGrafter"/>
</dbReference>
<dbReference type="EMBL" id="BJCL01000001">
    <property type="protein sequence ID" value="GCL60985.1"/>
    <property type="molecule type" value="Genomic_DNA"/>
</dbReference>
<dbReference type="SUPFAM" id="SSF53474">
    <property type="entry name" value="alpha/beta-Hydrolases"/>
    <property type="match status" value="1"/>
</dbReference>
<name>A0A480AMU6_9BURK</name>
<dbReference type="OrthoDB" id="9799989at2"/>
<comment type="caution">
    <text evidence="2">The sequence shown here is derived from an EMBL/GenBank/DDBJ whole genome shotgun (WGS) entry which is preliminary data.</text>
</comment>
<evidence type="ECO:0000313" key="2">
    <source>
        <dbReference type="EMBL" id="GCL60985.1"/>
    </source>
</evidence>
<organism evidence="2 3">
    <name type="scientific">Pseudaquabacterium pictum</name>
    <dbReference type="NCBI Taxonomy" id="2315236"/>
    <lineage>
        <taxon>Bacteria</taxon>
        <taxon>Pseudomonadati</taxon>
        <taxon>Pseudomonadota</taxon>
        <taxon>Betaproteobacteria</taxon>
        <taxon>Burkholderiales</taxon>
        <taxon>Sphaerotilaceae</taxon>
        <taxon>Pseudaquabacterium</taxon>
    </lineage>
</organism>
<dbReference type="PANTHER" id="PTHR43798">
    <property type="entry name" value="MONOACYLGLYCEROL LIPASE"/>
    <property type="match status" value="1"/>
</dbReference>
<feature type="domain" description="AB hydrolase-1" evidence="1">
    <location>
        <begin position="34"/>
        <end position="283"/>
    </location>
</feature>
<sequence>MDQPTLHFTDAPGIRLAHFEWQADRRGHGPTLWLVHATGFHGRVWDQAVRRLPEQRHVIAIEQRCHGRSDAVPFDNWRHFGHDQVAQIDALGLQGALGVGHSMGAHALVQAASQRPGAFRRLILVDPVMSAPEAYQQPPVPLGQLHPAAQRKNQFDSPQAMFDRFADRPPYAVFDRAALMDYCQHGLRPADSGSGFQLCCAPQHEGQVYPLARNFPGTYDLVRALDIPVLVVRARTMDPAIQPWDPLGSPTWPGLAAEFPQGRDLFRPDRTHFLPMEDPAGMATLIEAELAAFPSP</sequence>
<accession>A0A480AMU6</accession>
<dbReference type="RefSeq" id="WP_137730775.1">
    <property type="nucleotide sequence ID" value="NZ_BJCL01000001.1"/>
</dbReference>
<dbReference type="InterPro" id="IPR000073">
    <property type="entry name" value="AB_hydrolase_1"/>
</dbReference>
<dbReference type="Gene3D" id="3.40.50.1820">
    <property type="entry name" value="alpha/beta hydrolase"/>
    <property type="match status" value="1"/>
</dbReference>
<dbReference type="InterPro" id="IPR029058">
    <property type="entry name" value="AB_hydrolase_fold"/>
</dbReference>
<dbReference type="Proteomes" id="UP000301751">
    <property type="component" value="Unassembled WGS sequence"/>
</dbReference>
<dbReference type="GO" id="GO:0016787">
    <property type="term" value="F:hydrolase activity"/>
    <property type="evidence" value="ECO:0007669"/>
    <property type="project" value="UniProtKB-KW"/>
</dbReference>
<gene>
    <name evidence="2" type="ORF">AQPW35_00660</name>
</gene>